<name>A0A0M0JUU3_9EUKA</name>
<dbReference type="AlphaFoldDB" id="A0A0M0JUU3"/>
<evidence type="ECO:0000313" key="3">
    <source>
        <dbReference type="Proteomes" id="UP000037460"/>
    </source>
</evidence>
<reference evidence="3" key="1">
    <citation type="journal article" date="2015" name="PLoS Genet.">
        <title>Genome Sequence and Transcriptome Analyses of Chrysochromulina tobin: Metabolic Tools for Enhanced Algal Fitness in the Prominent Order Prymnesiales (Haptophyceae).</title>
        <authorList>
            <person name="Hovde B.T."/>
            <person name="Deodato C.R."/>
            <person name="Hunsperger H.M."/>
            <person name="Ryken S.A."/>
            <person name="Yost W."/>
            <person name="Jha R.K."/>
            <person name="Patterson J."/>
            <person name="Monnat R.J. Jr."/>
            <person name="Barlow S.B."/>
            <person name="Starkenburg S.R."/>
            <person name="Cattolico R.A."/>
        </authorList>
    </citation>
    <scope>NUCLEOTIDE SEQUENCE</scope>
    <source>
        <strain evidence="3">CCMP291</strain>
    </source>
</reference>
<evidence type="ECO:0000313" key="2">
    <source>
        <dbReference type="EMBL" id="KOO30310.1"/>
    </source>
</evidence>
<organism evidence="2 3">
    <name type="scientific">Chrysochromulina tobinii</name>
    <dbReference type="NCBI Taxonomy" id="1460289"/>
    <lineage>
        <taxon>Eukaryota</taxon>
        <taxon>Haptista</taxon>
        <taxon>Haptophyta</taxon>
        <taxon>Prymnesiophyceae</taxon>
        <taxon>Prymnesiales</taxon>
        <taxon>Chrysochromulinaceae</taxon>
        <taxon>Chrysochromulina</taxon>
    </lineage>
</organism>
<dbReference type="OrthoDB" id="10663646at2759"/>
<dbReference type="Proteomes" id="UP000037460">
    <property type="component" value="Unassembled WGS sequence"/>
</dbReference>
<proteinExistence type="predicted"/>
<keyword evidence="3" id="KW-1185">Reference proteome</keyword>
<evidence type="ECO:0000256" key="1">
    <source>
        <dbReference type="SAM" id="MobiDB-lite"/>
    </source>
</evidence>
<comment type="caution">
    <text evidence="2">The sequence shown here is derived from an EMBL/GenBank/DDBJ whole genome shotgun (WGS) entry which is preliminary data.</text>
</comment>
<gene>
    <name evidence="2" type="ORF">Ctob_008783</name>
</gene>
<accession>A0A0M0JUU3</accession>
<sequence length="157" mass="18009">MSAPPPLKFKLHKADRPRKRLRPEVVEVAPAAPGSASAQDAEWDEQDQGNEKLNKVVQDIEEHLLKLFRQERAPVIRQERTAAFRVVLLRDYFVIEGLGLALPYSADNQRFLQRLEAGRLPWDQLRAIPELSKQCEGHYVNGALRVVVEDRRMPEHA</sequence>
<dbReference type="EMBL" id="JWZX01002249">
    <property type="protein sequence ID" value="KOO30310.1"/>
    <property type="molecule type" value="Genomic_DNA"/>
</dbReference>
<feature type="compositionally biased region" description="Basic residues" evidence="1">
    <location>
        <begin position="9"/>
        <end position="21"/>
    </location>
</feature>
<protein>
    <submittedName>
        <fullName evidence="2">Uncharacterized protein</fullName>
    </submittedName>
</protein>
<feature type="region of interest" description="Disordered" evidence="1">
    <location>
        <begin position="1"/>
        <end position="49"/>
    </location>
</feature>